<feature type="domain" description="ABC transporter" evidence="10">
    <location>
        <begin position="372"/>
        <end position="594"/>
    </location>
</feature>
<dbReference type="PROSITE" id="PS00211">
    <property type="entry name" value="ABC_TRANSPORTER_1"/>
    <property type="match status" value="1"/>
</dbReference>
<evidence type="ECO:0000256" key="2">
    <source>
        <dbReference type="ARBA" id="ARBA00022448"/>
    </source>
</evidence>
<dbReference type="Gene3D" id="3.40.50.300">
    <property type="entry name" value="P-loop containing nucleotide triphosphate hydrolases"/>
    <property type="match status" value="1"/>
</dbReference>
<dbReference type="GO" id="GO:0016887">
    <property type="term" value="F:ATP hydrolysis activity"/>
    <property type="evidence" value="ECO:0007669"/>
    <property type="project" value="InterPro"/>
</dbReference>
<gene>
    <name evidence="12" type="ORF">V473_04245</name>
</gene>
<dbReference type="PANTHER" id="PTHR43394">
    <property type="entry name" value="ATP-DEPENDENT PERMEASE MDL1, MITOCHONDRIAL"/>
    <property type="match status" value="1"/>
</dbReference>
<proteinExistence type="predicted"/>
<dbReference type="InterPro" id="IPR011527">
    <property type="entry name" value="ABC1_TM_dom"/>
</dbReference>
<keyword evidence="5" id="KW-0547">Nucleotide-binding</keyword>
<dbReference type="Pfam" id="PF00664">
    <property type="entry name" value="ABC_membrane"/>
    <property type="match status" value="1"/>
</dbReference>
<feature type="transmembrane region" description="Helical" evidence="9">
    <location>
        <begin position="275"/>
        <end position="297"/>
    </location>
</feature>
<dbReference type="EMBL" id="JACT01000001">
    <property type="protein sequence ID" value="KMS57438.1"/>
    <property type="molecule type" value="Genomic_DNA"/>
</dbReference>
<evidence type="ECO:0000256" key="9">
    <source>
        <dbReference type="SAM" id="Phobius"/>
    </source>
</evidence>
<evidence type="ECO:0000256" key="5">
    <source>
        <dbReference type="ARBA" id="ARBA00022741"/>
    </source>
</evidence>
<organism evidence="12 13">
    <name type="scientific">Sphingobium cupriresistens LL01</name>
    <dbReference type="NCBI Taxonomy" id="1420583"/>
    <lineage>
        <taxon>Bacteria</taxon>
        <taxon>Pseudomonadati</taxon>
        <taxon>Pseudomonadota</taxon>
        <taxon>Alphaproteobacteria</taxon>
        <taxon>Sphingomonadales</taxon>
        <taxon>Sphingomonadaceae</taxon>
        <taxon>Sphingobium</taxon>
    </lineage>
</organism>
<evidence type="ECO:0000259" key="10">
    <source>
        <dbReference type="PROSITE" id="PS50893"/>
    </source>
</evidence>
<evidence type="ECO:0000313" key="12">
    <source>
        <dbReference type="EMBL" id="KMS57438.1"/>
    </source>
</evidence>
<keyword evidence="7 9" id="KW-1133">Transmembrane helix</keyword>
<evidence type="ECO:0000256" key="7">
    <source>
        <dbReference type="ARBA" id="ARBA00022989"/>
    </source>
</evidence>
<feature type="domain" description="ABC transmembrane type-1" evidence="11">
    <location>
        <begin position="57"/>
        <end position="339"/>
    </location>
</feature>
<dbReference type="PANTHER" id="PTHR43394:SF1">
    <property type="entry name" value="ATP-BINDING CASSETTE SUB-FAMILY B MEMBER 10, MITOCHONDRIAL"/>
    <property type="match status" value="1"/>
</dbReference>
<keyword evidence="13" id="KW-1185">Reference proteome</keyword>
<evidence type="ECO:0000256" key="6">
    <source>
        <dbReference type="ARBA" id="ARBA00022840"/>
    </source>
</evidence>
<evidence type="ECO:0000259" key="11">
    <source>
        <dbReference type="PROSITE" id="PS50929"/>
    </source>
</evidence>
<dbReference type="InterPro" id="IPR003593">
    <property type="entry name" value="AAA+_ATPase"/>
</dbReference>
<feature type="transmembrane region" description="Helical" evidence="9">
    <location>
        <begin position="197"/>
        <end position="214"/>
    </location>
</feature>
<dbReference type="InterPro" id="IPR017871">
    <property type="entry name" value="ABC_transporter-like_CS"/>
</dbReference>
<dbReference type="FunFam" id="3.40.50.300:FF:000299">
    <property type="entry name" value="ABC transporter ATP-binding protein/permease"/>
    <property type="match status" value="1"/>
</dbReference>
<evidence type="ECO:0000256" key="8">
    <source>
        <dbReference type="ARBA" id="ARBA00023136"/>
    </source>
</evidence>
<keyword evidence="4 9" id="KW-0812">Transmembrane</keyword>
<dbReference type="InterPro" id="IPR039421">
    <property type="entry name" value="Type_1_exporter"/>
</dbReference>
<keyword evidence="8 9" id="KW-0472">Membrane</keyword>
<dbReference type="GO" id="GO:0015421">
    <property type="term" value="F:ABC-type oligopeptide transporter activity"/>
    <property type="evidence" value="ECO:0007669"/>
    <property type="project" value="TreeGrafter"/>
</dbReference>
<dbReference type="Proteomes" id="UP000052232">
    <property type="component" value="Unassembled WGS sequence"/>
</dbReference>
<feature type="transmembrane region" description="Helical" evidence="9">
    <location>
        <begin position="172"/>
        <end position="191"/>
    </location>
</feature>
<keyword evidence="6" id="KW-0067">ATP-binding</keyword>
<dbReference type="SMART" id="SM00382">
    <property type="entry name" value="AAA"/>
    <property type="match status" value="1"/>
</dbReference>
<dbReference type="Gene3D" id="1.20.1560.10">
    <property type="entry name" value="ABC transporter type 1, transmembrane domain"/>
    <property type="match status" value="1"/>
</dbReference>
<evidence type="ECO:0000256" key="3">
    <source>
        <dbReference type="ARBA" id="ARBA00022475"/>
    </source>
</evidence>
<dbReference type="STRING" id="1420583.V473_04245"/>
<dbReference type="PATRIC" id="fig|1420583.3.peg.856"/>
<dbReference type="PROSITE" id="PS50929">
    <property type="entry name" value="ABC_TM1F"/>
    <property type="match status" value="1"/>
</dbReference>
<dbReference type="GO" id="GO:0005886">
    <property type="term" value="C:plasma membrane"/>
    <property type="evidence" value="ECO:0007669"/>
    <property type="project" value="UniProtKB-SubCell"/>
</dbReference>
<dbReference type="SUPFAM" id="SSF90123">
    <property type="entry name" value="ABC transporter transmembrane region"/>
    <property type="match status" value="1"/>
</dbReference>
<dbReference type="InterPro" id="IPR036640">
    <property type="entry name" value="ABC1_TM_sf"/>
</dbReference>
<dbReference type="PROSITE" id="PS50893">
    <property type="entry name" value="ABC_TRANSPORTER_2"/>
    <property type="match status" value="1"/>
</dbReference>
<protein>
    <submittedName>
        <fullName evidence="12">ABC transporter</fullName>
    </submittedName>
</protein>
<dbReference type="Pfam" id="PF00005">
    <property type="entry name" value="ABC_tran"/>
    <property type="match status" value="1"/>
</dbReference>
<evidence type="ECO:0000256" key="4">
    <source>
        <dbReference type="ARBA" id="ARBA00022692"/>
    </source>
</evidence>
<evidence type="ECO:0000256" key="1">
    <source>
        <dbReference type="ARBA" id="ARBA00004651"/>
    </source>
</evidence>
<accession>A0A0J7Y1Y0</accession>
<dbReference type="GO" id="GO:0005524">
    <property type="term" value="F:ATP binding"/>
    <property type="evidence" value="ECO:0007669"/>
    <property type="project" value="UniProtKB-KW"/>
</dbReference>
<feature type="transmembrane region" description="Helical" evidence="9">
    <location>
        <begin position="54"/>
        <end position="76"/>
    </location>
</feature>
<comment type="subcellular location">
    <subcellularLocation>
        <location evidence="1">Cell membrane</location>
        <topology evidence="1">Multi-pass membrane protein</topology>
    </subcellularLocation>
</comment>
<sequence>MHRPAGQAPRTALPARRFPAGAPAGGGMSAPTAPPIANWGAYKRLTPFLRPYRGALLAVLAISFVSTMLGLAQPYLSKLMIDQALLKRDMSALVDIAAIMIAVTIAGFAVNILASYRYVALSAAMLYDIRAALLRHLQTLSPRFYGSFRLGDLVSRMNSDVSDVQRIASDTLLSVVSNLLFFVGCVAMMLWLDWRLFLVSVVLVPASLATFSYYQRRLTALTRDMRERGADLGSLLVDTVMGMRVVASLRAGEHEVGRFKTKNDAFVASMLRMQVASFMTGALPGTLMTAATSAVILYGGWRIIHDGMSIGTLVAFMTYHMRLLSPIQTLMGLTSGLASARVSLGRIFELFDTKPDVIERSDALPMARAGEMRFQQVAMRYDRDAVLRDIDLTIPAGSLCAILGPSGVGKSTMADLIVRYLDPDSGRITVDGRDLRDYRLDDLRREIILVDQAPYLFNDTIAANIGFAMADVSPDAIAAAAHAAGLDGFIDRLPEGYATRAGERGMALSAGERQRVVLARALLRQPSILILDEPTSALDGDTEQLVAGRLRDALPHATIIVITHKPALARMADSIITLEQGRAQMTSRAEPVDA</sequence>
<dbReference type="CDD" id="cd07346">
    <property type="entry name" value="ABC_6TM_exporters"/>
    <property type="match status" value="1"/>
</dbReference>
<reference evidence="12 13" key="1">
    <citation type="journal article" date="2015" name="G3 (Bethesda)">
        <title>Insights into Ongoing Evolution of the Hexachlorocyclohexane Catabolic Pathway from Comparative Genomics of Ten Sphingomonadaceae Strains.</title>
        <authorList>
            <person name="Pearce S.L."/>
            <person name="Oakeshott J.G."/>
            <person name="Pandey G."/>
        </authorList>
    </citation>
    <scope>NUCLEOTIDE SEQUENCE [LARGE SCALE GENOMIC DNA]</scope>
    <source>
        <strain evidence="12 13">LL01</strain>
    </source>
</reference>
<dbReference type="SUPFAM" id="SSF52540">
    <property type="entry name" value="P-loop containing nucleoside triphosphate hydrolases"/>
    <property type="match status" value="1"/>
</dbReference>
<dbReference type="InterPro" id="IPR027417">
    <property type="entry name" value="P-loop_NTPase"/>
</dbReference>
<name>A0A0J7Y1Y0_9SPHN</name>
<evidence type="ECO:0000313" key="13">
    <source>
        <dbReference type="Proteomes" id="UP000052232"/>
    </source>
</evidence>
<keyword evidence="3" id="KW-1003">Cell membrane</keyword>
<comment type="caution">
    <text evidence="12">The sequence shown here is derived from an EMBL/GenBank/DDBJ whole genome shotgun (WGS) entry which is preliminary data.</text>
</comment>
<keyword evidence="2" id="KW-0813">Transport</keyword>
<dbReference type="InterPro" id="IPR003439">
    <property type="entry name" value="ABC_transporter-like_ATP-bd"/>
</dbReference>
<dbReference type="AlphaFoldDB" id="A0A0J7Y1Y0"/>
<feature type="transmembrane region" description="Helical" evidence="9">
    <location>
        <begin position="96"/>
        <end position="116"/>
    </location>
</feature>